<reference evidence="6 7" key="1">
    <citation type="submission" date="2020-08" db="EMBL/GenBank/DDBJ databases">
        <title>Sequencing the genomes of 1000 actinobacteria strains.</title>
        <authorList>
            <person name="Klenk H.-P."/>
        </authorList>
    </citation>
    <scope>NUCLEOTIDE SEQUENCE [LARGE SCALE GENOMIC DNA]</scope>
    <source>
        <strain evidence="6 7">DSM 44551</strain>
    </source>
</reference>
<evidence type="ECO:0000256" key="4">
    <source>
        <dbReference type="ARBA" id="ARBA00023136"/>
    </source>
</evidence>
<keyword evidence="2 5" id="KW-0812">Transmembrane</keyword>
<sequence>MACGFTVLAGLSPTGGYLPVAAGLAVLGLGTGFSGPAVTGTVLAAVPRHRAGMGSALNDAHQQPGIAVGVAVLGGLLTAAYRAGLPSAVPESADGSPAATLAYAAARSDAALAEAARTAFTAAQSATLLTAAGCAAAGALTAAVALRPGR</sequence>
<comment type="subcellular location">
    <subcellularLocation>
        <location evidence="1">Membrane</location>
        <topology evidence="1">Multi-pass membrane protein</topology>
    </subcellularLocation>
</comment>
<dbReference type="GO" id="GO:0016020">
    <property type="term" value="C:membrane"/>
    <property type="evidence" value="ECO:0007669"/>
    <property type="project" value="UniProtKB-SubCell"/>
</dbReference>
<evidence type="ECO:0008006" key="8">
    <source>
        <dbReference type="Google" id="ProtNLM"/>
    </source>
</evidence>
<organism evidence="6 7">
    <name type="scientific">Nocardiopsis composta</name>
    <dbReference type="NCBI Taxonomy" id="157465"/>
    <lineage>
        <taxon>Bacteria</taxon>
        <taxon>Bacillati</taxon>
        <taxon>Actinomycetota</taxon>
        <taxon>Actinomycetes</taxon>
        <taxon>Streptosporangiales</taxon>
        <taxon>Nocardiopsidaceae</taxon>
        <taxon>Nocardiopsis</taxon>
    </lineage>
</organism>
<proteinExistence type="predicted"/>
<name>A0A7W8QJ27_9ACTN</name>
<dbReference type="EMBL" id="JACHDB010000001">
    <property type="protein sequence ID" value="MBB5430919.1"/>
    <property type="molecule type" value="Genomic_DNA"/>
</dbReference>
<evidence type="ECO:0000256" key="3">
    <source>
        <dbReference type="ARBA" id="ARBA00022989"/>
    </source>
</evidence>
<dbReference type="PANTHER" id="PTHR42718:SF42">
    <property type="entry name" value="EXPORT PROTEIN"/>
    <property type="match status" value="1"/>
</dbReference>
<evidence type="ECO:0000256" key="2">
    <source>
        <dbReference type="ARBA" id="ARBA00022692"/>
    </source>
</evidence>
<comment type="caution">
    <text evidence="6">The sequence shown here is derived from an EMBL/GenBank/DDBJ whole genome shotgun (WGS) entry which is preliminary data.</text>
</comment>
<dbReference type="InterPro" id="IPR036259">
    <property type="entry name" value="MFS_trans_sf"/>
</dbReference>
<feature type="transmembrane region" description="Helical" evidence="5">
    <location>
        <begin position="126"/>
        <end position="146"/>
    </location>
</feature>
<dbReference type="SUPFAM" id="SSF103473">
    <property type="entry name" value="MFS general substrate transporter"/>
    <property type="match status" value="1"/>
</dbReference>
<evidence type="ECO:0000256" key="1">
    <source>
        <dbReference type="ARBA" id="ARBA00004141"/>
    </source>
</evidence>
<gene>
    <name evidence="6" type="ORF">HDA36_001003</name>
</gene>
<dbReference type="PANTHER" id="PTHR42718">
    <property type="entry name" value="MAJOR FACILITATOR SUPERFAMILY MULTIDRUG TRANSPORTER MFSC"/>
    <property type="match status" value="1"/>
</dbReference>
<protein>
    <recommendedName>
        <fullName evidence="8">MFS transporter</fullName>
    </recommendedName>
</protein>
<dbReference type="Proteomes" id="UP000572635">
    <property type="component" value="Unassembled WGS sequence"/>
</dbReference>
<evidence type="ECO:0000313" key="7">
    <source>
        <dbReference type="Proteomes" id="UP000572635"/>
    </source>
</evidence>
<accession>A0A7W8QJ27</accession>
<keyword evidence="3 5" id="KW-1133">Transmembrane helix</keyword>
<keyword evidence="7" id="KW-1185">Reference proteome</keyword>
<evidence type="ECO:0000256" key="5">
    <source>
        <dbReference type="SAM" id="Phobius"/>
    </source>
</evidence>
<dbReference type="AlphaFoldDB" id="A0A7W8QJ27"/>
<dbReference type="RefSeq" id="WP_184389194.1">
    <property type="nucleotide sequence ID" value="NZ_BAAAJD010000034.1"/>
</dbReference>
<evidence type="ECO:0000313" key="6">
    <source>
        <dbReference type="EMBL" id="MBB5430919.1"/>
    </source>
</evidence>
<keyword evidence="4 5" id="KW-0472">Membrane</keyword>
<feature type="transmembrane region" description="Helical" evidence="5">
    <location>
        <begin position="20"/>
        <end position="46"/>
    </location>
</feature>
<feature type="transmembrane region" description="Helical" evidence="5">
    <location>
        <begin position="66"/>
        <end position="84"/>
    </location>
</feature>